<feature type="transmembrane region" description="Helical" evidence="2">
    <location>
        <begin position="47"/>
        <end position="68"/>
    </location>
</feature>
<dbReference type="AlphaFoldDB" id="A0A679HJ08"/>
<protein>
    <submittedName>
        <fullName evidence="4">Sugar transferase</fullName>
    </submittedName>
</protein>
<comment type="similarity">
    <text evidence="1">Belongs to the bacterial sugar transferase family.</text>
</comment>
<dbReference type="PANTHER" id="PTHR30576:SF0">
    <property type="entry name" value="UNDECAPRENYL-PHOSPHATE N-ACETYLGALACTOSAMINYL 1-PHOSPHATE TRANSFERASE-RELATED"/>
    <property type="match status" value="1"/>
</dbReference>
<dbReference type="Proteomes" id="UP000500882">
    <property type="component" value="Chromosome"/>
</dbReference>
<keyword evidence="2" id="KW-0472">Membrane</keyword>
<organism evidence="4 5">
    <name type="scientific">Bacteroides thetaiotaomicron</name>
    <dbReference type="NCBI Taxonomy" id="818"/>
    <lineage>
        <taxon>Bacteria</taxon>
        <taxon>Pseudomonadati</taxon>
        <taxon>Bacteroidota</taxon>
        <taxon>Bacteroidia</taxon>
        <taxon>Bacteroidales</taxon>
        <taxon>Bacteroidaceae</taxon>
        <taxon>Bacteroides</taxon>
    </lineage>
</organism>
<keyword evidence="2" id="KW-1133">Transmembrane helix</keyword>
<evidence type="ECO:0000259" key="3">
    <source>
        <dbReference type="Pfam" id="PF02397"/>
    </source>
</evidence>
<keyword evidence="4" id="KW-0808">Transferase</keyword>
<dbReference type="GO" id="GO:0016780">
    <property type="term" value="F:phosphotransferase activity, for other substituted phosphate groups"/>
    <property type="evidence" value="ECO:0007669"/>
    <property type="project" value="TreeGrafter"/>
</dbReference>
<feature type="domain" description="Bacterial sugar transferase" evidence="3">
    <location>
        <begin position="42"/>
        <end position="224"/>
    </location>
</feature>
<accession>A0A679HJ08</accession>
<dbReference type="InterPro" id="IPR003362">
    <property type="entry name" value="Bact_transf"/>
</dbReference>
<sequence>MGADNVLYVKISSFNLIFNHIFMGYNDNFIPDGMNAFERNVKRIGDCIIAGILLIIFSPLFLICYIAVKREDGGPAIFKQERIGRFGRPFYIYKFRSMRLDAEKMGPALYRGGKDKRLTKVGKFLREHHLDELPQLWNVFCGQMAFIGPRPERKYFIDQIMEHDPRYVFLYQIRPGVTSYATLYNGYTDTMDKMLRRLRYDLFYLQHRSWWFDFKILVKTFINICFGKKF</sequence>
<dbReference type="PANTHER" id="PTHR30576">
    <property type="entry name" value="COLANIC BIOSYNTHESIS UDP-GLUCOSE LIPID CARRIER TRANSFERASE"/>
    <property type="match status" value="1"/>
</dbReference>
<dbReference type="Pfam" id="PF02397">
    <property type="entry name" value="Bac_transf"/>
    <property type="match status" value="1"/>
</dbReference>
<name>A0A679HJ08_BACT4</name>
<evidence type="ECO:0000313" key="4">
    <source>
        <dbReference type="EMBL" id="BCA51053.1"/>
    </source>
</evidence>
<dbReference type="EMBL" id="AP022660">
    <property type="protein sequence ID" value="BCA51053.1"/>
    <property type="molecule type" value="Genomic_DNA"/>
</dbReference>
<reference evidence="4 5" key="1">
    <citation type="submission" date="2020-02" db="EMBL/GenBank/DDBJ databases">
        <title>Whole-genome sequencing and comparative analysis of the genomes of Bacteroides thetaiotaomicron and Escherichia coli isolated from a healthy resident in Vietnam.</title>
        <authorList>
            <person name="Mohsin M."/>
            <person name="Tanaka K."/>
            <person name="Kawahara R."/>
            <person name="Kondo S."/>
            <person name="Noguchi H."/>
            <person name="Motooka D."/>
            <person name="Nakamura S."/>
            <person name="Khong D.T."/>
            <person name="Nguyen T.N."/>
            <person name="Tran H.T."/>
            <person name="Yamamoto Y."/>
        </authorList>
    </citation>
    <scope>NUCLEOTIDE SEQUENCE [LARGE SCALE GENOMIC DNA]</scope>
    <source>
        <strain evidence="4 5">F9-2</strain>
    </source>
</reference>
<gene>
    <name evidence="4" type="ORF">BatF92_29950</name>
</gene>
<evidence type="ECO:0000313" key="5">
    <source>
        <dbReference type="Proteomes" id="UP000500882"/>
    </source>
</evidence>
<evidence type="ECO:0000256" key="2">
    <source>
        <dbReference type="SAM" id="Phobius"/>
    </source>
</evidence>
<keyword evidence="2" id="KW-0812">Transmembrane</keyword>
<proteinExistence type="inferred from homology"/>
<evidence type="ECO:0000256" key="1">
    <source>
        <dbReference type="ARBA" id="ARBA00006464"/>
    </source>
</evidence>